<evidence type="ECO:0000313" key="2">
    <source>
        <dbReference type="EMBL" id="CAL6009818.1"/>
    </source>
</evidence>
<evidence type="ECO:0000313" key="1">
    <source>
        <dbReference type="EMBL" id="CAI9970160.1"/>
    </source>
</evidence>
<accession>A0AA86RP91</accession>
<dbReference type="AlphaFoldDB" id="A0AA86RP91"/>
<keyword evidence="3" id="KW-1185">Reference proteome</keyword>
<protein>
    <submittedName>
        <fullName evidence="2">Hypothetical_protein</fullName>
    </submittedName>
</protein>
<sequence length="201" mass="23505">MSAIKLLTTLNKSQDNIRQQKSQKITIANMTVQNLTLRQTIEAKESTQTLVSRDTKKSTIKQRSNTTKVMRPKSYQLQWKLQWQKPVFKGTEGKHANFLPAEIGYKISRYAKICNNSLYKKLEFKKNNNLDIIKTQIISNQVNTHQAILKGSLIFECQICNEYHSLYDFLNHLTSENHTRLTNSRMSIYIQNSMKLKLHRQ</sequence>
<proteinExistence type="predicted"/>
<name>A0AA86RP91_9EUKA</name>
<comment type="caution">
    <text evidence="1">The sequence shown here is derived from an EMBL/GenBank/DDBJ whole genome shotgun (WGS) entry which is preliminary data.</text>
</comment>
<dbReference type="Proteomes" id="UP001642409">
    <property type="component" value="Unassembled WGS sequence"/>
</dbReference>
<gene>
    <name evidence="2" type="ORF">HINF_LOCUS21785</name>
    <name evidence="1" type="ORF">HINF_LOCUS57805</name>
</gene>
<reference evidence="1" key="1">
    <citation type="submission" date="2023-06" db="EMBL/GenBank/DDBJ databases">
        <authorList>
            <person name="Kurt Z."/>
        </authorList>
    </citation>
    <scope>NUCLEOTIDE SEQUENCE</scope>
</reference>
<organism evidence="1">
    <name type="scientific">Hexamita inflata</name>
    <dbReference type="NCBI Taxonomy" id="28002"/>
    <lineage>
        <taxon>Eukaryota</taxon>
        <taxon>Metamonada</taxon>
        <taxon>Diplomonadida</taxon>
        <taxon>Hexamitidae</taxon>
        <taxon>Hexamitinae</taxon>
        <taxon>Hexamita</taxon>
    </lineage>
</organism>
<dbReference type="EMBL" id="CATOUU010001068">
    <property type="protein sequence ID" value="CAI9970160.1"/>
    <property type="molecule type" value="Genomic_DNA"/>
</dbReference>
<reference evidence="2 3" key="2">
    <citation type="submission" date="2024-07" db="EMBL/GenBank/DDBJ databases">
        <authorList>
            <person name="Akdeniz Z."/>
        </authorList>
    </citation>
    <scope>NUCLEOTIDE SEQUENCE [LARGE SCALE GENOMIC DNA]</scope>
</reference>
<evidence type="ECO:0000313" key="3">
    <source>
        <dbReference type="Proteomes" id="UP001642409"/>
    </source>
</evidence>
<dbReference type="EMBL" id="CAXDID020000060">
    <property type="protein sequence ID" value="CAL6009818.1"/>
    <property type="molecule type" value="Genomic_DNA"/>
</dbReference>